<name>A0A6M3J945_9ZZZZ</name>
<accession>A0A6M3J945</accession>
<proteinExistence type="predicted"/>
<gene>
    <name evidence="1" type="ORF">MM415B00380_0037</name>
</gene>
<reference evidence="1" key="1">
    <citation type="submission" date="2020-03" db="EMBL/GenBank/DDBJ databases">
        <title>The deep terrestrial virosphere.</title>
        <authorList>
            <person name="Holmfeldt K."/>
            <person name="Nilsson E."/>
            <person name="Simone D."/>
            <person name="Lopez-Fernandez M."/>
            <person name="Wu X."/>
            <person name="de Brujin I."/>
            <person name="Lundin D."/>
            <person name="Andersson A."/>
            <person name="Bertilsson S."/>
            <person name="Dopson M."/>
        </authorList>
    </citation>
    <scope>NUCLEOTIDE SEQUENCE</scope>
    <source>
        <strain evidence="1">MM415B00380</strain>
    </source>
</reference>
<evidence type="ECO:0000313" key="1">
    <source>
        <dbReference type="EMBL" id="QJA65785.1"/>
    </source>
</evidence>
<organism evidence="1">
    <name type="scientific">viral metagenome</name>
    <dbReference type="NCBI Taxonomy" id="1070528"/>
    <lineage>
        <taxon>unclassified sequences</taxon>
        <taxon>metagenomes</taxon>
        <taxon>organismal metagenomes</taxon>
    </lineage>
</organism>
<sequence length="93" mass="10194">MSANTTFLSARIHERLVLASNAARLVHALIVHLVYHGHNPVVVTGRLLHEIARTGGIKLSRSAAVKGLNELENLGMIEREKIGHAYEIRLPNG</sequence>
<dbReference type="EMBL" id="MT141544">
    <property type="protein sequence ID" value="QJA65785.1"/>
    <property type="molecule type" value="Genomic_DNA"/>
</dbReference>
<protein>
    <submittedName>
        <fullName evidence="1">Uncharacterized protein</fullName>
    </submittedName>
</protein>
<dbReference type="AlphaFoldDB" id="A0A6M3J945"/>